<sequence>MSQIIFYGVEGEARRAHLLEAAAAQAIDLREVEKEEVGELLGYFAGLEGYEKTGDKAEAPDEELVVFVDLHSHDLQEILLALREMGEIFPHKAAMTETNKDWSFARLINHIRRENAVIQAWSQMMAVAKEVIEAQESEPTQARDEALTFAKNLRLKGEDIEESDVREAIRRLKESL</sequence>
<comment type="caution">
    <text evidence="1">The sequence shown here is derived from an EMBL/GenBank/DDBJ whole genome shotgun (WGS) entry which is preliminary data.</text>
</comment>
<gene>
    <name evidence="1" type="ORF">AAA081_01890</name>
</gene>
<accession>A0ABV1J4E7</accession>
<evidence type="ECO:0000313" key="2">
    <source>
        <dbReference type="Proteomes" id="UP001481872"/>
    </source>
</evidence>
<protein>
    <submittedName>
        <fullName evidence="1">DUF3783 domain-containing protein</fullName>
    </submittedName>
</protein>
<dbReference type="Proteomes" id="UP001481872">
    <property type="component" value="Unassembled WGS sequence"/>
</dbReference>
<name>A0ABV1J4E7_9FIRM</name>
<reference evidence="1 2" key="1">
    <citation type="submission" date="2024-04" db="EMBL/GenBank/DDBJ databases">
        <title>Human intestinal bacterial collection.</title>
        <authorList>
            <person name="Pauvert C."/>
            <person name="Hitch T.C.A."/>
            <person name="Clavel T."/>
        </authorList>
    </citation>
    <scope>NUCLEOTIDE SEQUENCE [LARGE SCALE GENOMIC DNA]</scope>
    <source>
        <strain evidence="1 2">CLA-SR-H026</strain>
    </source>
</reference>
<dbReference type="InterPro" id="IPR016621">
    <property type="entry name" value="UCP014543"/>
</dbReference>
<dbReference type="EMBL" id="JBBNPS010000003">
    <property type="protein sequence ID" value="MEQ3353055.1"/>
    <property type="molecule type" value="Genomic_DNA"/>
</dbReference>
<dbReference type="Pfam" id="PF12646">
    <property type="entry name" value="DUF3783"/>
    <property type="match status" value="1"/>
</dbReference>
<organism evidence="1 2">
    <name type="scientific">Aedoeadaptatus acetigenes</name>
    <dbReference type="NCBI Taxonomy" id="2981723"/>
    <lineage>
        <taxon>Bacteria</taxon>
        <taxon>Bacillati</taxon>
        <taxon>Bacillota</taxon>
        <taxon>Tissierellia</taxon>
        <taxon>Tissierellales</taxon>
        <taxon>Peptoniphilaceae</taxon>
        <taxon>Aedoeadaptatus</taxon>
    </lineage>
</organism>
<evidence type="ECO:0000313" key="1">
    <source>
        <dbReference type="EMBL" id="MEQ3353055.1"/>
    </source>
</evidence>
<keyword evidence="2" id="KW-1185">Reference proteome</keyword>
<dbReference type="RefSeq" id="WP_148471924.1">
    <property type="nucleotide sequence ID" value="NZ_JAOQJD010000002.1"/>
</dbReference>
<proteinExistence type="predicted"/>